<dbReference type="EMBL" id="QFRJ01000020">
    <property type="protein sequence ID" value="PWH81293.1"/>
    <property type="molecule type" value="Genomic_DNA"/>
</dbReference>
<dbReference type="PANTHER" id="PTHR42724">
    <property type="entry name" value="TETRAACYLDISACCHARIDE 4'-KINASE"/>
    <property type="match status" value="1"/>
</dbReference>
<evidence type="ECO:0000256" key="11">
    <source>
        <dbReference type="ARBA" id="ARBA00023098"/>
    </source>
</evidence>
<evidence type="ECO:0000256" key="13">
    <source>
        <dbReference type="HAMAP-Rule" id="MF_00409"/>
    </source>
</evidence>
<proteinExistence type="inferred from homology"/>
<evidence type="ECO:0000256" key="10">
    <source>
        <dbReference type="ARBA" id="ARBA00022840"/>
    </source>
</evidence>
<evidence type="ECO:0000313" key="15">
    <source>
        <dbReference type="EMBL" id="PWH81293.1"/>
    </source>
</evidence>
<feature type="binding site" evidence="13">
    <location>
        <begin position="47"/>
        <end position="54"/>
    </location>
    <ligand>
        <name>ATP</name>
        <dbReference type="ChEBI" id="CHEBI:30616"/>
    </ligand>
</feature>
<protein>
    <recommendedName>
        <fullName evidence="4 13">Tetraacyldisaccharide 4'-kinase</fullName>
        <ecNumber evidence="3 13">2.7.1.130</ecNumber>
    </recommendedName>
    <alternativeName>
        <fullName evidence="12 13">Lipid A 4'-kinase</fullName>
    </alternativeName>
</protein>
<dbReference type="GO" id="GO:0009245">
    <property type="term" value="P:lipid A biosynthetic process"/>
    <property type="evidence" value="ECO:0007669"/>
    <property type="project" value="UniProtKB-UniRule"/>
</dbReference>
<dbReference type="PANTHER" id="PTHR42724:SF1">
    <property type="entry name" value="TETRAACYLDISACCHARIDE 4'-KINASE, MITOCHONDRIAL-RELATED"/>
    <property type="match status" value="1"/>
</dbReference>
<evidence type="ECO:0000256" key="8">
    <source>
        <dbReference type="ARBA" id="ARBA00022741"/>
    </source>
</evidence>
<sequence length="346" mass="39477">MIILRILLFPFSMIYGFVMAIRNWQFDKNIKPVRKVNTTVISVGNLSVGGTGKTPHVEFLLNALSEKFKTAALSRGYGRKSKGFVKVKADSEVTNVGDEALSYAQKFEGKVNVAVCEKRVEGAQQILENEPETEVIVLDDAYQHRYIHRDCNILLTEYSKPFFKDYVLPAGRLREFRSGKHRADLVIVTKSPTELSELQKSKFIAKLKMQPHVPIFFSSIAYGDLIHLQTKQKLTAPKEILLVTGIGNPQPLIEHIELTSKVTHLKFGDHHDYTIKDIEKIHKLFGNFASAEKIIVTTEKDAVRLMNSEIKEALLSFPWYYQAMTVKIENENKLLKKIYSYVRSNQ</sequence>
<dbReference type="AlphaFoldDB" id="A0A2U2X0J5"/>
<comment type="similarity">
    <text evidence="13">Belongs to the LpxK family.</text>
</comment>
<dbReference type="Pfam" id="PF02606">
    <property type="entry name" value="LpxK"/>
    <property type="match status" value="1"/>
</dbReference>
<comment type="function">
    <text evidence="1 13">Transfers the gamma-phosphate of ATP to the 4'-position of a tetraacyldisaccharide 1-phosphate intermediate (termed DS-1-P) to form tetraacyldisaccharide 1,4'-bis-phosphate (lipid IVA).</text>
</comment>
<reference evidence="15 16" key="1">
    <citation type="submission" date="2018-05" db="EMBL/GenBank/DDBJ databases">
        <title>Brumimicrobium oceani sp. nov., isolated from coastal sediment.</title>
        <authorList>
            <person name="Kou Y."/>
        </authorList>
    </citation>
    <scope>NUCLEOTIDE SEQUENCE [LARGE SCALE GENOMIC DNA]</scope>
    <source>
        <strain evidence="15 16">C305</strain>
    </source>
</reference>
<name>A0A2U2X0J5_9FLAO</name>
<dbReference type="HAMAP" id="MF_00409">
    <property type="entry name" value="LpxK"/>
    <property type="match status" value="1"/>
</dbReference>
<keyword evidence="14" id="KW-0812">Transmembrane</keyword>
<keyword evidence="6 13" id="KW-0441">Lipid A biosynthesis</keyword>
<dbReference type="GO" id="GO:0005886">
    <property type="term" value="C:plasma membrane"/>
    <property type="evidence" value="ECO:0007669"/>
    <property type="project" value="TreeGrafter"/>
</dbReference>
<evidence type="ECO:0000256" key="1">
    <source>
        <dbReference type="ARBA" id="ARBA00002274"/>
    </source>
</evidence>
<keyword evidence="7 13" id="KW-0808">Transferase</keyword>
<gene>
    <name evidence="13 15" type="primary">lpxK</name>
    <name evidence="15" type="ORF">DIT68_15685</name>
</gene>
<evidence type="ECO:0000256" key="12">
    <source>
        <dbReference type="ARBA" id="ARBA00029757"/>
    </source>
</evidence>
<evidence type="ECO:0000256" key="14">
    <source>
        <dbReference type="SAM" id="Phobius"/>
    </source>
</evidence>
<organism evidence="15 16">
    <name type="scientific">Brumimicrobium oceani</name>
    <dbReference type="NCBI Taxonomy" id="2100725"/>
    <lineage>
        <taxon>Bacteria</taxon>
        <taxon>Pseudomonadati</taxon>
        <taxon>Bacteroidota</taxon>
        <taxon>Flavobacteriia</taxon>
        <taxon>Flavobacteriales</taxon>
        <taxon>Crocinitomicaceae</taxon>
        <taxon>Brumimicrobium</taxon>
    </lineage>
</organism>
<dbReference type="UniPathway" id="UPA00359">
    <property type="reaction ID" value="UER00482"/>
</dbReference>
<keyword evidence="11 13" id="KW-0443">Lipid metabolism</keyword>
<evidence type="ECO:0000256" key="6">
    <source>
        <dbReference type="ARBA" id="ARBA00022556"/>
    </source>
</evidence>
<dbReference type="InterPro" id="IPR003758">
    <property type="entry name" value="LpxK"/>
</dbReference>
<keyword evidence="14" id="KW-0472">Membrane</keyword>
<keyword evidence="14" id="KW-1133">Transmembrane helix</keyword>
<keyword evidence="5 13" id="KW-0444">Lipid biosynthesis</keyword>
<dbReference type="Proteomes" id="UP000245370">
    <property type="component" value="Unassembled WGS sequence"/>
</dbReference>
<keyword evidence="8 13" id="KW-0547">Nucleotide-binding</keyword>
<dbReference type="NCBIfam" id="TIGR00682">
    <property type="entry name" value="lpxK"/>
    <property type="match status" value="1"/>
</dbReference>
<evidence type="ECO:0000256" key="7">
    <source>
        <dbReference type="ARBA" id="ARBA00022679"/>
    </source>
</evidence>
<reference evidence="15 16" key="2">
    <citation type="submission" date="2018-05" db="EMBL/GenBank/DDBJ databases">
        <authorList>
            <person name="Lanie J.A."/>
            <person name="Ng W.-L."/>
            <person name="Kazmierczak K.M."/>
            <person name="Andrzejewski T.M."/>
            <person name="Davidsen T.M."/>
            <person name="Wayne K.J."/>
            <person name="Tettelin H."/>
            <person name="Glass J.I."/>
            <person name="Rusch D."/>
            <person name="Podicherti R."/>
            <person name="Tsui H.-C.T."/>
            <person name="Winkler M.E."/>
        </authorList>
    </citation>
    <scope>NUCLEOTIDE SEQUENCE [LARGE SCALE GENOMIC DNA]</scope>
    <source>
        <strain evidence="15 16">C305</strain>
    </source>
</reference>
<dbReference type="GO" id="GO:0009029">
    <property type="term" value="F:lipid-A 4'-kinase activity"/>
    <property type="evidence" value="ECO:0007669"/>
    <property type="project" value="UniProtKB-UniRule"/>
</dbReference>
<comment type="catalytic activity">
    <reaction evidence="13">
        <text>a lipid A disaccharide + ATP = a lipid IVA + ADP + H(+)</text>
        <dbReference type="Rhea" id="RHEA:67840"/>
        <dbReference type="ChEBI" id="CHEBI:15378"/>
        <dbReference type="ChEBI" id="CHEBI:30616"/>
        <dbReference type="ChEBI" id="CHEBI:176343"/>
        <dbReference type="ChEBI" id="CHEBI:176425"/>
        <dbReference type="ChEBI" id="CHEBI:456216"/>
        <dbReference type="EC" id="2.7.1.130"/>
    </reaction>
</comment>
<feature type="transmembrane region" description="Helical" evidence="14">
    <location>
        <begin position="6"/>
        <end position="24"/>
    </location>
</feature>
<evidence type="ECO:0000256" key="4">
    <source>
        <dbReference type="ARBA" id="ARBA00016436"/>
    </source>
</evidence>
<evidence type="ECO:0000256" key="9">
    <source>
        <dbReference type="ARBA" id="ARBA00022777"/>
    </source>
</evidence>
<dbReference type="RefSeq" id="WP_109360773.1">
    <property type="nucleotide sequence ID" value="NZ_QFRJ01000020.1"/>
</dbReference>
<evidence type="ECO:0000313" key="16">
    <source>
        <dbReference type="Proteomes" id="UP000245370"/>
    </source>
</evidence>
<evidence type="ECO:0000256" key="2">
    <source>
        <dbReference type="ARBA" id="ARBA00004870"/>
    </source>
</evidence>
<comment type="pathway">
    <text evidence="2 13">Glycolipid biosynthesis; lipid IV(A) biosynthesis; lipid IV(A) from (3R)-3-hydroxytetradecanoyl-[acyl-carrier-protein] and UDP-N-acetyl-alpha-D-glucosamine: step 6/6.</text>
</comment>
<evidence type="ECO:0000256" key="5">
    <source>
        <dbReference type="ARBA" id="ARBA00022516"/>
    </source>
</evidence>
<keyword evidence="9 13" id="KW-0418">Kinase</keyword>
<dbReference type="GO" id="GO:0005524">
    <property type="term" value="F:ATP binding"/>
    <property type="evidence" value="ECO:0007669"/>
    <property type="project" value="UniProtKB-UniRule"/>
</dbReference>
<evidence type="ECO:0000256" key="3">
    <source>
        <dbReference type="ARBA" id="ARBA00012071"/>
    </source>
</evidence>
<keyword evidence="10 13" id="KW-0067">ATP-binding</keyword>
<dbReference type="GO" id="GO:0009244">
    <property type="term" value="P:lipopolysaccharide core region biosynthetic process"/>
    <property type="evidence" value="ECO:0007669"/>
    <property type="project" value="TreeGrafter"/>
</dbReference>
<comment type="caution">
    <text evidence="15">The sequence shown here is derived from an EMBL/GenBank/DDBJ whole genome shotgun (WGS) entry which is preliminary data.</text>
</comment>
<accession>A0A2U2X0J5</accession>
<keyword evidence="16" id="KW-1185">Reference proteome</keyword>
<dbReference type="EC" id="2.7.1.130" evidence="3 13"/>